<feature type="region of interest" description="Disordered" evidence="7">
    <location>
        <begin position="379"/>
        <end position="418"/>
    </location>
</feature>
<dbReference type="PROSITE" id="PS50994">
    <property type="entry name" value="INTEGRASE"/>
    <property type="match status" value="1"/>
</dbReference>
<organism evidence="9">
    <name type="scientific">Tanacetum cinerariifolium</name>
    <name type="common">Dalmatian daisy</name>
    <name type="synonym">Chrysanthemum cinerariifolium</name>
    <dbReference type="NCBI Taxonomy" id="118510"/>
    <lineage>
        <taxon>Eukaryota</taxon>
        <taxon>Viridiplantae</taxon>
        <taxon>Streptophyta</taxon>
        <taxon>Embryophyta</taxon>
        <taxon>Tracheophyta</taxon>
        <taxon>Spermatophyta</taxon>
        <taxon>Magnoliopsida</taxon>
        <taxon>eudicotyledons</taxon>
        <taxon>Gunneridae</taxon>
        <taxon>Pentapetalae</taxon>
        <taxon>asterids</taxon>
        <taxon>campanulids</taxon>
        <taxon>Asterales</taxon>
        <taxon>Asteraceae</taxon>
        <taxon>Asteroideae</taxon>
        <taxon>Anthemideae</taxon>
        <taxon>Anthemidinae</taxon>
        <taxon>Tanacetum</taxon>
    </lineage>
</organism>
<dbReference type="GO" id="GO:0004519">
    <property type="term" value="F:endonuclease activity"/>
    <property type="evidence" value="ECO:0007669"/>
    <property type="project" value="UniProtKB-KW"/>
</dbReference>
<keyword evidence="2" id="KW-0548">Nucleotidyltransferase</keyword>
<sequence length="922" mass="105399">MLAVVYAFEKIWSYLIMNKSIVYTDHSALKYMFSKKDSKARLLRWVSLLQEFTFKVVDTKGAENMAADHLSRLENPHQNVLDPKETNESFPLETLNLISSRDSQNTSWFVDFANYHAGNFIVKGMTSQQKSKFFKDVKHYFWDDPYLFKICADQVIRRCVAGQEALDILIACHSRPTGGHHGANLTAKKIFDAGFFWPTIYKDAHEFVKNFVDYLSKWVEAKALPINDARVVCKFLKSLFARFGAPRAIISDRGTHFCNDQFAKVMLKYGVTHRLSTAYHPQTSGKVEAFRTAYKTLIGCTPYKLVYGKACHLPIELEHKAYWALKQANFDLAVAGDHRKDCPDCEVFHALSIILYLQELHILSFILGIQKQILKKRIKTKPKTTKPNTDWKKSKRQSHLKPKSQKSKPEVNKVNPEKVKVNTGNSSRLLWNVFLSFRGCLVNLPLLFKNFLKSLTSMAYSSSLLQEVEHSSSLDSFLAFKETRFLSALLKTTPNLATRAIGNTIELPLRNNVVPLRSDTIRLVQNGCSFHELRFEDPNQHLKDFLKLVDSLDLDSENRERTTTKLRNDILMFQQNHGESLSEAWTRFKDILQKYCMENPEQAFVDYASSRIDEAGGLVFEFMASQDARLTKFESSFKQQQSEMTNKIDIVLKAITDRISGMLPSDIGQVEKGNLGNINSNPRSQPNPLASITTEQVRKLNSMLKSLRLVPQSSNTKFVCSKENDGEVMFIEIIRDDDELENKSLNEGEGATIEGPMVEYLDTFPTRDDLTYHKYLICGPIPLIFLRNPINVEGCPSNLKIPCNIGHVHVEKAYIDLDSPLNIMSRMMYNWIMRRKLNPRENANGGIVVLGRPFIEASNMTHNLPEGVVRNEEDKRKGVDYVMRKILGFYKECLELGPKYVTGLDDVGEIRTCDFESSYKTC</sequence>
<evidence type="ECO:0000256" key="1">
    <source>
        <dbReference type="ARBA" id="ARBA00022679"/>
    </source>
</evidence>
<evidence type="ECO:0000256" key="5">
    <source>
        <dbReference type="ARBA" id="ARBA00022801"/>
    </source>
</evidence>
<dbReference type="InterPro" id="IPR012337">
    <property type="entry name" value="RNaseH-like_sf"/>
</dbReference>
<dbReference type="InterPro" id="IPR001584">
    <property type="entry name" value="Integrase_cat-core"/>
</dbReference>
<reference evidence="9" key="1">
    <citation type="journal article" date="2019" name="Sci. Rep.">
        <title>Draft genome of Tanacetum cinerariifolium, the natural source of mosquito coil.</title>
        <authorList>
            <person name="Yamashiro T."/>
            <person name="Shiraishi A."/>
            <person name="Satake H."/>
            <person name="Nakayama K."/>
        </authorList>
    </citation>
    <scope>NUCLEOTIDE SEQUENCE</scope>
</reference>
<dbReference type="Gene3D" id="3.30.420.10">
    <property type="entry name" value="Ribonuclease H-like superfamily/Ribonuclease H"/>
    <property type="match status" value="1"/>
</dbReference>
<dbReference type="InterPro" id="IPR041373">
    <property type="entry name" value="RT_RNaseH"/>
</dbReference>
<name>A0A6L2KJA7_TANCI</name>
<dbReference type="SUPFAM" id="SSF53098">
    <property type="entry name" value="Ribonuclease H-like"/>
    <property type="match status" value="1"/>
</dbReference>
<evidence type="ECO:0000256" key="7">
    <source>
        <dbReference type="SAM" id="MobiDB-lite"/>
    </source>
</evidence>
<dbReference type="EMBL" id="BKCJ010002482">
    <property type="protein sequence ID" value="GEU48860.1"/>
    <property type="molecule type" value="Genomic_DNA"/>
</dbReference>
<evidence type="ECO:0000256" key="6">
    <source>
        <dbReference type="ARBA" id="ARBA00022918"/>
    </source>
</evidence>
<keyword evidence="6 9" id="KW-0695">RNA-directed DNA polymerase</keyword>
<keyword evidence="3" id="KW-0540">Nuclease</keyword>
<dbReference type="Pfam" id="PF00665">
    <property type="entry name" value="rve"/>
    <property type="match status" value="1"/>
</dbReference>
<dbReference type="InterPro" id="IPR043502">
    <property type="entry name" value="DNA/RNA_pol_sf"/>
</dbReference>
<dbReference type="AlphaFoldDB" id="A0A6L2KJA7"/>
<dbReference type="InterPro" id="IPR036397">
    <property type="entry name" value="RNaseH_sf"/>
</dbReference>
<dbReference type="GO" id="GO:0003964">
    <property type="term" value="F:RNA-directed DNA polymerase activity"/>
    <property type="evidence" value="ECO:0007669"/>
    <property type="project" value="UniProtKB-KW"/>
</dbReference>
<accession>A0A6L2KJA7</accession>
<dbReference type="CDD" id="cd09274">
    <property type="entry name" value="RNase_HI_RT_Ty3"/>
    <property type="match status" value="1"/>
</dbReference>
<keyword evidence="4" id="KW-0255">Endonuclease</keyword>
<dbReference type="GO" id="GO:0003676">
    <property type="term" value="F:nucleic acid binding"/>
    <property type="evidence" value="ECO:0007669"/>
    <property type="project" value="InterPro"/>
</dbReference>
<keyword evidence="5" id="KW-0378">Hydrolase</keyword>
<feature type="domain" description="Integrase catalytic" evidence="8">
    <location>
        <begin position="172"/>
        <end position="298"/>
    </location>
</feature>
<dbReference type="GO" id="GO:0015074">
    <property type="term" value="P:DNA integration"/>
    <property type="evidence" value="ECO:0007669"/>
    <property type="project" value="InterPro"/>
</dbReference>
<feature type="compositionally biased region" description="Basic and acidic residues" evidence="7">
    <location>
        <begin position="407"/>
        <end position="418"/>
    </location>
</feature>
<evidence type="ECO:0000256" key="2">
    <source>
        <dbReference type="ARBA" id="ARBA00022695"/>
    </source>
</evidence>
<dbReference type="PANTHER" id="PTHR37984">
    <property type="entry name" value="PROTEIN CBG26694"/>
    <property type="match status" value="1"/>
</dbReference>
<protein>
    <submittedName>
        <fullName evidence="9">Reverse transcriptase domain-containing protein</fullName>
    </submittedName>
</protein>
<gene>
    <name evidence="9" type="ORF">Tci_020838</name>
</gene>
<proteinExistence type="predicted"/>
<comment type="caution">
    <text evidence="9">The sequence shown here is derived from an EMBL/GenBank/DDBJ whole genome shotgun (WGS) entry which is preliminary data.</text>
</comment>
<dbReference type="Pfam" id="PF17917">
    <property type="entry name" value="RT_RNaseH"/>
    <property type="match status" value="1"/>
</dbReference>
<dbReference type="GO" id="GO:0016787">
    <property type="term" value="F:hydrolase activity"/>
    <property type="evidence" value="ECO:0007669"/>
    <property type="project" value="UniProtKB-KW"/>
</dbReference>
<dbReference type="SUPFAM" id="SSF56672">
    <property type="entry name" value="DNA/RNA polymerases"/>
    <property type="match status" value="1"/>
</dbReference>
<keyword evidence="1" id="KW-0808">Transferase</keyword>
<evidence type="ECO:0000259" key="8">
    <source>
        <dbReference type="PROSITE" id="PS50994"/>
    </source>
</evidence>
<dbReference type="PANTHER" id="PTHR37984:SF5">
    <property type="entry name" value="PROTEIN NYNRIN-LIKE"/>
    <property type="match status" value="1"/>
</dbReference>
<dbReference type="InterPro" id="IPR050951">
    <property type="entry name" value="Retrovirus_Pol_polyprotein"/>
</dbReference>
<evidence type="ECO:0000256" key="4">
    <source>
        <dbReference type="ARBA" id="ARBA00022759"/>
    </source>
</evidence>
<evidence type="ECO:0000256" key="3">
    <source>
        <dbReference type="ARBA" id="ARBA00022722"/>
    </source>
</evidence>
<evidence type="ECO:0000313" key="9">
    <source>
        <dbReference type="EMBL" id="GEU48860.1"/>
    </source>
</evidence>
<feature type="compositionally biased region" description="Basic residues" evidence="7">
    <location>
        <begin position="393"/>
        <end position="406"/>
    </location>
</feature>